<proteinExistence type="predicted"/>
<protein>
    <submittedName>
        <fullName evidence="3">M23 family metallopeptidase</fullName>
    </submittedName>
</protein>
<reference evidence="3" key="1">
    <citation type="submission" date="2020-04" db="EMBL/GenBank/DDBJ databases">
        <authorList>
            <person name="Zhang T."/>
        </authorList>
    </citation>
    <scope>NUCLEOTIDE SEQUENCE</scope>
    <source>
        <strain evidence="3">HKST-UBA17</strain>
    </source>
</reference>
<dbReference type="InterPro" id="IPR016047">
    <property type="entry name" value="M23ase_b-sheet_dom"/>
</dbReference>
<feature type="domain" description="M23ase beta-sheet core" evidence="2">
    <location>
        <begin position="118"/>
        <end position="219"/>
    </location>
</feature>
<dbReference type="SUPFAM" id="SSF51261">
    <property type="entry name" value="Duplicated hybrid motif"/>
    <property type="match status" value="1"/>
</dbReference>
<reference evidence="3" key="2">
    <citation type="journal article" date="2021" name="Microbiome">
        <title>Successional dynamics and alternative stable states in a saline activated sludge microbial community over 9 years.</title>
        <authorList>
            <person name="Wang Y."/>
            <person name="Ye J."/>
            <person name="Ju F."/>
            <person name="Liu L."/>
            <person name="Boyd J.A."/>
            <person name="Deng Y."/>
            <person name="Parks D.H."/>
            <person name="Jiang X."/>
            <person name="Yin X."/>
            <person name="Woodcroft B.J."/>
            <person name="Tyson G.W."/>
            <person name="Hugenholtz P."/>
            <person name="Polz M.F."/>
            <person name="Zhang T."/>
        </authorList>
    </citation>
    <scope>NUCLEOTIDE SEQUENCE</scope>
    <source>
        <strain evidence="3">HKST-UBA17</strain>
    </source>
</reference>
<dbReference type="InterPro" id="IPR011055">
    <property type="entry name" value="Dup_hybrid_motif"/>
</dbReference>
<sequence length="268" mass="28913">MSRFDYVISGVIVYIMLSIVMISSADFIFGTVGITTPSVLGDTVSDRTINVSDTSIDPEGSIETTDLEIEEIADDIGRYKILKGKPLDPSIAELDQGFSLAWPVEGGVGTVTQCFDEVHNGVDIADHTYPNILAGEKGKVILAGCYGICPPAGVYSGGSGLARTVMIEHENGLISVYGHLHEIYVEEGDEVGRGQIIAKMGQTGEVRGGVHLHFSLLKNIHWDLVDPTEYLEREVCIGGLPDPEAFYGEYEDNAEHVVDPNAGLEDPE</sequence>
<keyword evidence="1" id="KW-1133">Transmembrane helix</keyword>
<feature type="transmembrane region" description="Helical" evidence="1">
    <location>
        <begin position="6"/>
        <end position="29"/>
    </location>
</feature>
<evidence type="ECO:0000259" key="2">
    <source>
        <dbReference type="Pfam" id="PF01551"/>
    </source>
</evidence>
<dbReference type="Proteomes" id="UP000741282">
    <property type="component" value="Unassembled WGS sequence"/>
</dbReference>
<evidence type="ECO:0000313" key="3">
    <source>
        <dbReference type="EMBL" id="MCA9377006.1"/>
    </source>
</evidence>
<dbReference type="AlphaFoldDB" id="A0A955I1Y2"/>
<dbReference type="InterPro" id="IPR050570">
    <property type="entry name" value="Cell_wall_metabolism_enzyme"/>
</dbReference>
<dbReference type="EMBL" id="JAGQLN010000013">
    <property type="protein sequence ID" value="MCA9377006.1"/>
    <property type="molecule type" value="Genomic_DNA"/>
</dbReference>
<evidence type="ECO:0000313" key="4">
    <source>
        <dbReference type="Proteomes" id="UP000741282"/>
    </source>
</evidence>
<evidence type="ECO:0000256" key="1">
    <source>
        <dbReference type="SAM" id="Phobius"/>
    </source>
</evidence>
<dbReference type="Pfam" id="PF01551">
    <property type="entry name" value="Peptidase_M23"/>
    <property type="match status" value="1"/>
</dbReference>
<dbReference type="GO" id="GO:0004222">
    <property type="term" value="F:metalloendopeptidase activity"/>
    <property type="evidence" value="ECO:0007669"/>
    <property type="project" value="TreeGrafter"/>
</dbReference>
<dbReference type="Gene3D" id="2.70.70.10">
    <property type="entry name" value="Glucose Permease (Domain IIA)"/>
    <property type="match status" value="1"/>
</dbReference>
<dbReference type="PANTHER" id="PTHR21666:SF270">
    <property type="entry name" value="MUREIN HYDROLASE ACTIVATOR ENVC"/>
    <property type="match status" value="1"/>
</dbReference>
<dbReference type="CDD" id="cd12797">
    <property type="entry name" value="M23_peptidase"/>
    <property type="match status" value="1"/>
</dbReference>
<gene>
    <name evidence="3" type="ORF">KC685_03745</name>
</gene>
<accession>A0A955I1Y2</accession>
<keyword evidence="1" id="KW-0812">Transmembrane</keyword>
<name>A0A955I1Y2_9BACT</name>
<keyword evidence="1" id="KW-0472">Membrane</keyword>
<dbReference type="PANTHER" id="PTHR21666">
    <property type="entry name" value="PEPTIDASE-RELATED"/>
    <property type="match status" value="1"/>
</dbReference>
<comment type="caution">
    <text evidence="3">The sequence shown here is derived from an EMBL/GenBank/DDBJ whole genome shotgun (WGS) entry which is preliminary data.</text>
</comment>
<organism evidence="3 4">
    <name type="scientific">Candidatus Dojkabacteria bacterium</name>
    <dbReference type="NCBI Taxonomy" id="2099670"/>
    <lineage>
        <taxon>Bacteria</taxon>
        <taxon>Candidatus Dojkabacteria</taxon>
    </lineage>
</organism>